<keyword evidence="2" id="KW-1185">Reference proteome</keyword>
<proteinExistence type="predicted"/>
<comment type="caution">
    <text evidence="1">The sequence shown here is derived from an EMBL/GenBank/DDBJ whole genome shotgun (WGS) entry which is preliminary data.</text>
</comment>
<dbReference type="Proteomes" id="UP001151532">
    <property type="component" value="Chromosome 2"/>
</dbReference>
<reference evidence="1" key="1">
    <citation type="submission" date="2022-11" db="EMBL/GenBank/DDBJ databases">
        <authorList>
            <person name="Hyden B.L."/>
            <person name="Feng K."/>
            <person name="Yates T."/>
            <person name="Jawdy S."/>
            <person name="Smart L.B."/>
            <person name="Muchero W."/>
        </authorList>
    </citation>
    <scope>NUCLEOTIDE SEQUENCE</scope>
    <source>
        <tissue evidence="1">Shoot tip</tissue>
    </source>
</reference>
<sequence length="108" mass="11986">MVTKILSASEIMKIGERKVGIVAVSWPRSIIAILGYILLDMQLSCECYLRDVYSTCGEKCFWRTESMVASYEEFGVVVAIICQAKWKGDGDIPTSILASSLCYGKFLS</sequence>
<accession>A0A9Q0PBM8</accession>
<name>A0A9Q0PBM8_SALPP</name>
<dbReference type="EMBL" id="JAPFFK010000019">
    <property type="protein sequence ID" value="KAJ6685316.1"/>
    <property type="molecule type" value="Genomic_DNA"/>
</dbReference>
<gene>
    <name evidence="1" type="ORF">OIU79_015390</name>
</gene>
<reference evidence="1" key="2">
    <citation type="journal article" date="2023" name="Int. J. Mol. Sci.">
        <title>De Novo Assembly and Annotation of 11 Diverse Shrub Willow (Salix) Genomes Reveals Novel Gene Organization in Sex-Linked Regions.</title>
        <authorList>
            <person name="Hyden B."/>
            <person name="Feng K."/>
            <person name="Yates T.B."/>
            <person name="Jawdy S."/>
            <person name="Cereghino C."/>
            <person name="Smart L.B."/>
            <person name="Muchero W."/>
        </authorList>
    </citation>
    <scope>NUCLEOTIDE SEQUENCE</scope>
    <source>
        <tissue evidence="1">Shoot tip</tissue>
    </source>
</reference>
<evidence type="ECO:0000313" key="1">
    <source>
        <dbReference type="EMBL" id="KAJ6685316.1"/>
    </source>
</evidence>
<protein>
    <submittedName>
        <fullName evidence="1">Uncharacterized protein</fullName>
    </submittedName>
</protein>
<organism evidence="1 2">
    <name type="scientific">Salix purpurea</name>
    <name type="common">Purple osier willow</name>
    <dbReference type="NCBI Taxonomy" id="77065"/>
    <lineage>
        <taxon>Eukaryota</taxon>
        <taxon>Viridiplantae</taxon>
        <taxon>Streptophyta</taxon>
        <taxon>Embryophyta</taxon>
        <taxon>Tracheophyta</taxon>
        <taxon>Spermatophyta</taxon>
        <taxon>Magnoliopsida</taxon>
        <taxon>eudicotyledons</taxon>
        <taxon>Gunneridae</taxon>
        <taxon>Pentapetalae</taxon>
        <taxon>rosids</taxon>
        <taxon>fabids</taxon>
        <taxon>Malpighiales</taxon>
        <taxon>Salicaceae</taxon>
        <taxon>Saliceae</taxon>
        <taxon>Salix</taxon>
    </lineage>
</organism>
<dbReference type="AlphaFoldDB" id="A0A9Q0PBM8"/>
<evidence type="ECO:0000313" key="2">
    <source>
        <dbReference type="Proteomes" id="UP001151532"/>
    </source>
</evidence>